<dbReference type="Proteomes" id="UP001178507">
    <property type="component" value="Unassembled WGS sequence"/>
</dbReference>
<reference evidence="1" key="1">
    <citation type="submission" date="2023-08" db="EMBL/GenBank/DDBJ databases">
        <authorList>
            <person name="Chen Y."/>
            <person name="Shah S."/>
            <person name="Dougan E. K."/>
            <person name="Thang M."/>
            <person name="Chan C."/>
        </authorList>
    </citation>
    <scope>NUCLEOTIDE SEQUENCE</scope>
</reference>
<name>A0AA36MKQ4_9DINO</name>
<keyword evidence="2" id="KW-1185">Reference proteome</keyword>
<evidence type="ECO:0000313" key="1">
    <source>
        <dbReference type="EMBL" id="CAJ1375481.1"/>
    </source>
</evidence>
<accession>A0AA36MKQ4</accession>
<protein>
    <submittedName>
        <fullName evidence="1">Uncharacterized protein</fullName>
    </submittedName>
</protein>
<evidence type="ECO:0000313" key="2">
    <source>
        <dbReference type="Proteomes" id="UP001178507"/>
    </source>
</evidence>
<gene>
    <name evidence="1" type="ORF">EVOR1521_LOCUS4747</name>
</gene>
<dbReference type="AlphaFoldDB" id="A0AA36MKQ4"/>
<comment type="caution">
    <text evidence="1">The sequence shown here is derived from an EMBL/GenBank/DDBJ whole genome shotgun (WGS) entry which is preliminary data.</text>
</comment>
<dbReference type="EMBL" id="CAUJNA010000324">
    <property type="protein sequence ID" value="CAJ1375481.1"/>
    <property type="molecule type" value="Genomic_DNA"/>
</dbReference>
<organism evidence="1 2">
    <name type="scientific">Effrenium voratum</name>
    <dbReference type="NCBI Taxonomy" id="2562239"/>
    <lineage>
        <taxon>Eukaryota</taxon>
        <taxon>Sar</taxon>
        <taxon>Alveolata</taxon>
        <taxon>Dinophyceae</taxon>
        <taxon>Suessiales</taxon>
        <taxon>Symbiodiniaceae</taxon>
        <taxon>Effrenium</taxon>
    </lineage>
</organism>
<sequence length="370" mass="39627">MRFPAPTPLGNADPEWQPPRNEVELEAYNGGSRKCVWAMMLVSILLILHVQRDRYIEALRWHGGVQDHGPALPWELKPIVLANDTFEATFLAPSLRRASSFVKLDQAPLAVNGMAAIFANSTRTRQTTNASAVVVGSSRLQACQDADSDGAAPCALVVQRGADGCQRLAAPDGAYVSSALCVRSQVFAAMATGSSELVVAWDPRGKGGASGRPFSCLARVSFPSMSLLGSLSVDLVSSVIYDHSTGSILTLGFSGSQTIVVDQYSATLKPQLRYSIPISVAWLLHAPKMSDGYLLFLGSEAPFVGSIFAVDLQRQQIYQQDPPTNSQSQRPRRWVLPFSKFVERLPGNPLTSHEGLSPGCSLDAGLAGGA</sequence>
<proteinExistence type="predicted"/>